<keyword evidence="5 11" id="KW-0812">Transmembrane</keyword>
<dbReference type="Pfam" id="PF10510">
    <property type="entry name" value="PIG-S"/>
    <property type="match status" value="2"/>
</dbReference>
<evidence type="ECO:0000256" key="11">
    <source>
        <dbReference type="SAM" id="Phobius"/>
    </source>
</evidence>
<gene>
    <name evidence="12" type="ORF">KIW84_034643</name>
</gene>
<evidence type="ECO:0000256" key="9">
    <source>
        <dbReference type="ARBA" id="ARBA00023180"/>
    </source>
</evidence>
<keyword evidence="8 11" id="KW-0472">Membrane</keyword>
<keyword evidence="6" id="KW-0256">Endoplasmic reticulum</keyword>
<evidence type="ECO:0000256" key="10">
    <source>
        <dbReference type="SAM" id="MobiDB-lite"/>
    </source>
</evidence>
<dbReference type="PANTHER" id="PTHR21072:SF13">
    <property type="entry name" value="GPI TRANSAMIDASE COMPONENT PIG-S"/>
    <property type="match status" value="1"/>
</dbReference>
<sequence length="630" mass="70397">MAEISDSPPESRPVEENTQTQITDSISELDSKTMRKTKPGVKRLIMTLTVLVSFILLSPLLLKSIEIYRAPLPFDEIDSFSSKIESNRLLFPCGFRAIFVGFNFRVSNYEVGEVIRSKMSELSLGGSRCGCSNDYSVSAVLDLADAEVNAVDFGGKLRENDEEADEMVKRLVNVYGEEKVYSVVVVNGEEEVKAVVGKYRHAWILGKVSEEDAVVRVAEIFSKVFVNGGSKDGLIHNEFMPVGADGRIVLSFSLLNTDPQDWVYDWDFSEIDEALLQPVIQALQPIADVTVESQVLYHTPKASFSYWDDEHGSHIFTAQDLPFFVNSNEWHLDTSVAAGGRSKVLQLVVFHVPSTKSCPTSPWLFGACPRLTDLGPSKSIILQACIRYIPSAKECPLQLELPNGDLSKTNGFISPMWGGVVVWNPQSCIKDVESKDLVRHKISPQDLQKLFEVLMGQIRQLLGLKSDDLYVGESGTSTLLGSERGFTEWELDFLSRKHFCFNLLSCATTLKSLSKLVQSLPRMIIMDEIGKQVTFSLEAAKSAQINASVGMYDASAVSSRQSRTLAEDAFFHPSIMSISYYSFEHCFAIYSPFFLPVIMHILLAALREWKRYKQENRKYLAWKAKAKAAS</sequence>
<evidence type="ECO:0000256" key="2">
    <source>
        <dbReference type="ARBA" id="ARBA00004687"/>
    </source>
</evidence>
<evidence type="ECO:0000256" key="8">
    <source>
        <dbReference type="ARBA" id="ARBA00023136"/>
    </source>
</evidence>
<feature type="region of interest" description="Disordered" evidence="10">
    <location>
        <begin position="1"/>
        <end position="20"/>
    </location>
</feature>
<reference evidence="12 13" key="1">
    <citation type="journal article" date="2022" name="Nat. Genet.">
        <title>Improved pea reference genome and pan-genome highlight genomic features and evolutionary characteristics.</title>
        <authorList>
            <person name="Yang T."/>
            <person name="Liu R."/>
            <person name="Luo Y."/>
            <person name="Hu S."/>
            <person name="Wang D."/>
            <person name="Wang C."/>
            <person name="Pandey M.K."/>
            <person name="Ge S."/>
            <person name="Xu Q."/>
            <person name="Li N."/>
            <person name="Li G."/>
            <person name="Huang Y."/>
            <person name="Saxena R.K."/>
            <person name="Ji Y."/>
            <person name="Li M."/>
            <person name="Yan X."/>
            <person name="He Y."/>
            <person name="Liu Y."/>
            <person name="Wang X."/>
            <person name="Xiang C."/>
            <person name="Varshney R.K."/>
            <person name="Ding H."/>
            <person name="Gao S."/>
            <person name="Zong X."/>
        </authorList>
    </citation>
    <scope>NUCLEOTIDE SEQUENCE [LARGE SCALE GENOMIC DNA]</scope>
    <source>
        <strain evidence="12 13">cv. Zhongwan 6</strain>
    </source>
</reference>
<dbReference type="Gramene" id="Psat03G0464300-T1">
    <property type="protein sequence ID" value="KAI5430141.1"/>
    <property type="gene ID" value="KIW84_034643"/>
</dbReference>
<comment type="similarity">
    <text evidence="3">Belongs to the PIGS family.</text>
</comment>
<evidence type="ECO:0008006" key="14">
    <source>
        <dbReference type="Google" id="ProtNLM"/>
    </source>
</evidence>
<dbReference type="AlphaFoldDB" id="A0A9D4Y4H6"/>
<protein>
    <recommendedName>
        <fullName evidence="14">GPI transamidase component PIG-S</fullName>
    </recommendedName>
</protein>
<keyword evidence="13" id="KW-1185">Reference proteome</keyword>
<evidence type="ECO:0000256" key="6">
    <source>
        <dbReference type="ARBA" id="ARBA00022824"/>
    </source>
</evidence>
<evidence type="ECO:0000313" key="13">
    <source>
        <dbReference type="Proteomes" id="UP001058974"/>
    </source>
</evidence>
<dbReference type="GO" id="GO:0006506">
    <property type="term" value="P:GPI anchor biosynthetic process"/>
    <property type="evidence" value="ECO:0007669"/>
    <property type="project" value="UniProtKB-KW"/>
</dbReference>
<dbReference type="Proteomes" id="UP001058974">
    <property type="component" value="Chromosome 3"/>
</dbReference>
<evidence type="ECO:0000256" key="4">
    <source>
        <dbReference type="ARBA" id="ARBA00022502"/>
    </source>
</evidence>
<dbReference type="GO" id="GO:0016255">
    <property type="term" value="P:attachment of GPI anchor to protein"/>
    <property type="evidence" value="ECO:0007669"/>
    <property type="project" value="InterPro"/>
</dbReference>
<keyword evidence="9" id="KW-0325">Glycoprotein</keyword>
<dbReference type="EMBL" id="JAMSHJ010000003">
    <property type="protein sequence ID" value="KAI5430141.1"/>
    <property type="molecule type" value="Genomic_DNA"/>
</dbReference>
<feature type="transmembrane region" description="Helical" evidence="11">
    <location>
        <begin position="587"/>
        <end position="606"/>
    </location>
</feature>
<dbReference type="InterPro" id="IPR019540">
    <property type="entry name" value="PtdIno-glycan_biosynth_class_S"/>
</dbReference>
<keyword evidence="7 11" id="KW-1133">Transmembrane helix</keyword>
<name>A0A9D4Y4H6_PEA</name>
<comment type="subcellular location">
    <subcellularLocation>
        <location evidence="1">Endoplasmic reticulum membrane</location>
        <topology evidence="1">Multi-pass membrane protein</topology>
    </subcellularLocation>
</comment>
<comment type="caution">
    <text evidence="12">The sequence shown here is derived from an EMBL/GenBank/DDBJ whole genome shotgun (WGS) entry which is preliminary data.</text>
</comment>
<proteinExistence type="inferred from homology"/>
<organism evidence="12 13">
    <name type="scientific">Pisum sativum</name>
    <name type="common">Garden pea</name>
    <name type="synonym">Lathyrus oleraceus</name>
    <dbReference type="NCBI Taxonomy" id="3888"/>
    <lineage>
        <taxon>Eukaryota</taxon>
        <taxon>Viridiplantae</taxon>
        <taxon>Streptophyta</taxon>
        <taxon>Embryophyta</taxon>
        <taxon>Tracheophyta</taxon>
        <taxon>Spermatophyta</taxon>
        <taxon>Magnoliopsida</taxon>
        <taxon>eudicotyledons</taxon>
        <taxon>Gunneridae</taxon>
        <taxon>Pentapetalae</taxon>
        <taxon>rosids</taxon>
        <taxon>fabids</taxon>
        <taxon>Fabales</taxon>
        <taxon>Fabaceae</taxon>
        <taxon>Papilionoideae</taxon>
        <taxon>50 kb inversion clade</taxon>
        <taxon>NPAAA clade</taxon>
        <taxon>Hologalegina</taxon>
        <taxon>IRL clade</taxon>
        <taxon>Fabeae</taxon>
        <taxon>Lathyrus</taxon>
    </lineage>
</organism>
<evidence type="ECO:0000256" key="1">
    <source>
        <dbReference type="ARBA" id="ARBA00004477"/>
    </source>
</evidence>
<evidence type="ECO:0000256" key="3">
    <source>
        <dbReference type="ARBA" id="ARBA00005316"/>
    </source>
</evidence>
<dbReference type="GO" id="GO:0042765">
    <property type="term" value="C:GPI-anchor transamidase complex"/>
    <property type="evidence" value="ECO:0007669"/>
    <property type="project" value="InterPro"/>
</dbReference>
<evidence type="ECO:0000256" key="5">
    <source>
        <dbReference type="ARBA" id="ARBA00022692"/>
    </source>
</evidence>
<accession>A0A9D4Y4H6</accession>
<dbReference type="PANTHER" id="PTHR21072">
    <property type="entry name" value="GPI TRANSAMIDASE COMPONENT PIG-S"/>
    <property type="match status" value="1"/>
</dbReference>
<evidence type="ECO:0000313" key="12">
    <source>
        <dbReference type="EMBL" id="KAI5430141.1"/>
    </source>
</evidence>
<comment type="pathway">
    <text evidence="2">Glycolipid biosynthesis; glycosylphosphatidylinositol-anchor biosynthesis.</text>
</comment>
<evidence type="ECO:0000256" key="7">
    <source>
        <dbReference type="ARBA" id="ARBA00022989"/>
    </source>
</evidence>
<feature type="transmembrane region" description="Helical" evidence="11">
    <location>
        <begin position="44"/>
        <end position="62"/>
    </location>
</feature>
<keyword evidence="4" id="KW-0337">GPI-anchor biosynthesis</keyword>